<proteinExistence type="predicted"/>
<dbReference type="EMBL" id="JAUTWS010000103">
    <property type="protein sequence ID" value="MDO9713589.1"/>
    <property type="molecule type" value="Genomic_DNA"/>
</dbReference>
<evidence type="ECO:0000313" key="1">
    <source>
        <dbReference type="EMBL" id="MDO9713589.1"/>
    </source>
</evidence>
<dbReference type="Proteomes" id="UP001243009">
    <property type="component" value="Unassembled WGS sequence"/>
</dbReference>
<gene>
    <name evidence="1" type="ORF">Q7A36_35045</name>
</gene>
<sequence>MVISNMSRTMQDASAAVSTVNANVAQISNAIHEEEQTVLKTREAAKILVR</sequence>
<dbReference type="RefSeq" id="WP_305108445.1">
    <property type="nucleotide sequence ID" value="NZ_JAUTWS010000103.1"/>
</dbReference>
<evidence type="ECO:0000313" key="2">
    <source>
        <dbReference type="Proteomes" id="UP001243009"/>
    </source>
</evidence>
<name>A0ABT9EBK3_9PROT</name>
<evidence type="ECO:0008006" key="3">
    <source>
        <dbReference type="Google" id="ProtNLM"/>
    </source>
</evidence>
<reference evidence="1 2" key="1">
    <citation type="submission" date="2023-08" db="EMBL/GenBank/DDBJ databases">
        <title>The draft genome sequence of Paracraurococcus sp. LOR1-02.</title>
        <authorList>
            <person name="Kingkaew E."/>
            <person name="Tanasupawat S."/>
        </authorList>
    </citation>
    <scope>NUCLEOTIDE SEQUENCE [LARGE SCALE GENOMIC DNA]</scope>
    <source>
        <strain evidence="1 2">LOR1-02</strain>
    </source>
</reference>
<keyword evidence="2" id="KW-1185">Reference proteome</keyword>
<protein>
    <recommendedName>
        <fullName evidence="3">Methyl-accepting chemotaxis protein</fullName>
    </recommendedName>
</protein>
<organism evidence="1 2">
    <name type="scientific">Paracraurococcus lichenis</name>
    <dbReference type="NCBI Taxonomy" id="3064888"/>
    <lineage>
        <taxon>Bacteria</taxon>
        <taxon>Pseudomonadati</taxon>
        <taxon>Pseudomonadota</taxon>
        <taxon>Alphaproteobacteria</taxon>
        <taxon>Acetobacterales</taxon>
        <taxon>Roseomonadaceae</taxon>
        <taxon>Paracraurococcus</taxon>
    </lineage>
</organism>
<comment type="caution">
    <text evidence="1">The sequence shown here is derived from an EMBL/GenBank/DDBJ whole genome shotgun (WGS) entry which is preliminary data.</text>
</comment>
<accession>A0ABT9EBK3</accession>